<dbReference type="STRING" id="38654.A0A3Q0HJL4"/>
<accession>A0A3Q0HJL4</accession>
<evidence type="ECO:0000259" key="9">
    <source>
        <dbReference type="Pfam" id="PF01529"/>
    </source>
</evidence>
<evidence type="ECO:0000256" key="5">
    <source>
        <dbReference type="ARBA" id="ARBA00023136"/>
    </source>
</evidence>
<dbReference type="CTD" id="254359"/>
<comment type="catalytic activity">
    <reaction evidence="7">
        <text>L-cysteinyl-[protein] + hexadecanoyl-CoA = S-hexadecanoyl-L-cysteinyl-[protein] + CoA</text>
        <dbReference type="Rhea" id="RHEA:36683"/>
        <dbReference type="Rhea" id="RHEA-COMP:10131"/>
        <dbReference type="Rhea" id="RHEA-COMP:11032"/>
        <dbReference type="ChEBI" id="CHEBI:29950"/>
        <dbReference type="ChEBI" id="CHEBI:57287"/>
        <dbReference type="ChEBI" id="CHEBI:57379"/>
        <dbReference type="ChEBI" id="CHEBI:74151"/>
        <dbReference type="EC" id="2.3.1.225"/>
    </reaction>
</comment>
<evidence type="ECO:0000256" key="1">
    <source>
        <dbReference type="ARBA" id="ARBA00004141"/>
    </source>
</evidence>
<feature type="region of interest" description="Disordered" evidence="8">
    <location>
        <begin position="1"/>
        <end position="23"/>
    </location>
</feature>
<dbReference type="PANTHER" id="PTHR22883:SF414">
    <property type="entry name" value="PALMITOYLTRANSFERASE ZDHHC24-RELATED"/>
    <property type="match status" value="1"/>
</dbReference>
<evidence type="ECO:0000256" key="7">
    <source>
        <dbReference type="RuleBase" id="RU079119"/>
    </source>
</evidence>
<dbReference type="RefSeq" id="XP_025070720.1">
    <property type="nucleotide sequence ID" value="XM_025214935.1"/>
</dbReference>
<dbReference type="InterPro" id="IPR001594">
    <property type="entry name" value="Palmitoyltrfase_DHHC"/>
</dbReference>
<dbReference type="Proteomes" id="UP000189705">
    <property type="component" value="Unplaced"/>
</dbReference>
<reference evidence="11" key="1">
    <citation type="submission" date="2025-08" db="UniProtKB">
        <authorList>
            <consortium name="RefSeq"/>
        </authorList>
    </citation>
    <scope>IDENTIFICATION</scope>
</reference>
<evidence type="ECO:0000256" key="2">
    <source>
        <dbReference type="ARBA" id="ARBA00022679"/>
    </source>
</evidence>
<gene>
    <name evidence="11" type="primary">ZDHHC24</name>
</gene>
<dbReference type="InterPro" id="IPR039859">
    <property type="entry name" value="PFA4/ZDH16/20/ERF2-like"/>
</dbReference>
<dbReference type="GO" id="GO:0006612">
    <property type="term" value="P:protein targeting to membrane"/>
    <property type="evidence" value="ECO:0007669"/>
    <property type="project" value="TreeGrafter"/>
</dbReference>
<dbReference type="Pfam" id="PF01529">
    <property type="entry name" value="DHHC"/>
    <property type="match status" value="1"/>
</dbReference>
<proteinExistence type="inferred from homology"/>
<dbReference type="PROSITE" id="PS50216">
    <property type="entry name" value="DHHC"/>
    <property type="match status" value="1"/>
</dbReference>
<protein>
    <recommendedName>
        <fullName evidence="7">Palmitoyltransferase</fullName>
        <ecNumber evidence="7">2.3.1.225</ecNumber>
    </recommendedName>
</protein>
<keyword evidence="2 7" id="KW-0808">Transferase</keyword>
<evidence type="ECO:0000313" key="10">
    <source>
        <dbReference type="Proteomes" id="UP000189705"/>
    </source>
</evidence>
<sequence>MAWRPIPGPSHGSAPQLQPPAPVPPRGRHCPSCRACVLGRDHHCALLGQCVGHRNRRYFLGLLLHGAAALLYCSLLHADLLLGALRQGPPLRAAALLLAPWLLLLSGQSSLSSCAQAVAADACVVGFLLCAGFLLFHVLLLLRGQTTGEWFARTRSHDPESPGMAGGLTVLFFSSCRRISDIWKLSTRTAMTRLRGGGRGDRSPIWA</sequence>
<evidence type="ECO:0000256" key="8">
    <source>
        <dbReference type="SAM" id="MobiDB-lite"/>
    </source>
</evidence>
<dbReference type="GeneID" id="112551810"/>
<keyword evidence="3 7" id="KW-0812">Transmembrane</keyword>
<dbReference type="GO" id="GO:0016020">
    <property type="term" value="C:membrane"/>
    <property type="evidence" value="ECO:0007669"/>
    <property type="project" value="UniProtKB-SubCell"/>
</dbReference>
<name>A0A3Q0HJL4_ALLSI</name>
<dbReference type="AlphaFoldDB" id="A0A3Q0HJL4"/>
<dbReference type="GO" id="GO:0005794">
    <property type="term" value="C:Golgi apparatus"/>
    <property type="evidence" value="ECO:0007669"/>
    <property type="project" value="TreeGrafter"/>
</dbReference>
<dbReference type="GO" id="GO:0005783">
    <property type="term" value="C:endoplasmic reticulum"/>
    <property type="evidence" value="ECO:0007669"/>
    <property type="project" value="TreeGrafter"/>
</dbReference>
<dbReference type="PANTHER" id="PTHR22883">
    <property type="entry name" value="ZINC FINGER DHHC DOMAIN CONTAINING PROTEIN"/>
    <property type="match status" value="1"/>
</dbReference>
<comment type="similarity">
    <text evidence="7">Belongs to the DHHC palmitoyltransferase family.</text>
</comment>
<evidence type="ECO:0000256" key="6">
    <source>
        <dbReference type="ARBA" id="ARBA00023315"/>
    </source>
</evidence>
<keyword evidence="6 7" id="KW-0012">Acyltransferase</keyword>
<keyword evidence="4 7" id="KW-1133">Transmembrane helix</keyword>
<evidence type="ECO:0000256" key="4">
    <source>
        <dbReference type="ARBA" id="ARBA00022989"/>
    </source>
</evidence>
<organism evidence="10 11">
    <name type="scientific">Alligator sinensis</name>
    <name type="common">Chinese alligator</name>
    <dbReference type="NCBI Taxonomy" id="38654"/>
    <lineage>
        <taxon>Eukaryota</taxon>
        <taxon>Metazoa</taxon>
        <taxon>Chordata</taxon>
        <taxon>Craniata</taxon>
        <taxon>Vertebrata</taxon>
        <taxon>Euteleostomi</taxon>
        <taxon>Archelosauria</taxon>
        <taxon>Archosauria</taxon>
        <taxon>Crocodylia</taxon>
        <taxon>Alligatoridae</taxon>
        <taxon>Alligatorinae</taxon>
        <taxon>Alligator</taxon>
    </lineage>
</organism>
<dbReference type="GO" id="GO:0019706">
    <property type="term" value="F:protein-cysteine S-palmitoyltransferase activity"/>
    <property type="evidence" value="ECO:0007669"/>
    <property type="project" value="UniProtKB-EC"/>
</dbReference>
<evidence type="ECO:0000313" key="11">
    <source>
        <dbReference type="RefSeq" id="XP_025070720.1"/>
    </source>
</evidence>
<comment type="domain">
    <text evidence="7">The DHHC domain is required for palmitoyltransferase activity.</text>
</comment>
<feature type="transmembrane region" description="Helical" evidence="7">
    <location>
        <begin position="90"/>
        <end position="106"/>
    </location>
</feature>
<comment type="subcellular location">
    <subcellularLocation>
        <location evidence="1">Membrane</location>
        <topology evidence="1">Multi-pass membrane protein</topology>
    </subcellularLocation>
</comment>
<feature type="transmembrane region" description="Helical" evidence="7">
    <location>
        <begin position="118"/>
        <end position="142"/>
    </location>
</feature>
<dbReference type="InParanoid" id="A0A3Q0HJL4"/>
<feature type="domain" description="Palmitoyltransferase DHHC" evidence="9">
    <location>
        <begin position="23"/>
        <end position="151"/>
    </location>
</feature>
<feature type="transmembrane region" description="Helical" evidence="7">
    <location>
        <begin position="58"/>
        <end position="78"/>
    </location>
</feature>
<keyword evidence="10" id="KW-1185">Reference proteome</keyword>
<dbReference type="EC" id="2.3.1.225" evidence="7"/>
<evidence type="ECO:0000256" key="3">
    <source>
        <dbReference type="ARBA" id="ARBA00022692"/>
    </source>
</evidence>
<dbReference type="KEGG" id="asn:112551810"/>
<keyword evidence="5 7" id="KW-0472">Membrane</keyword>